<dbReference type="PANTHER" id="PTHR30026">
    <property type="entry name" value="OUTER MEMBRANE PROTEIN TOLC"/>
    <property type="match status" value="1"/>
</dbReference>
<dbReference type="AlphaFoldDB" id="A0A1Y1RUB2"/>
<protein>
    <recommendedName>
        <fullName evidence="11">Transporter</fullName>
    </recommendedName>
</protein>
<dbReference type="GO" id="GO:1990281">
    <property type="term" value="C:efflux pump complex"/>
    <property type="evidence" value="ECO:0007669"/>
    <property type="project" value="TreeGrafter"/>
</dbReference>
<keyword evidence="4" id="KW-1134">Transmembrane beta strand</keyword>
<evidence type="ECO:0000313" key="10">
    <source>
        <dbReference type="Proteomes" id="UP000192343"/>
    </source>
</evidence>
<keyword evidence="7" id="KW-0998">Cell outer membrane</keyword>
<keyword evidence="5" id="KW-0812">Transmembrane</keyword>
<dbReference type="InterPro" id="IPR051906">
    <property type="entry name" value="TolC-like"/>
</dbReference>
<dbReference type="Gene3D" id="1.20.1600.10">
    <property type="entry name" value="Outer membrane efflux proteins (OEP)"/>
    <property type="match status" value="1"/>
</dbReference>
<dbReference type="GO" id="GO:0015288">
    <property type="term" value="F:porin activity"/>
    <property type="evidence" value="ECO:0007669"/>
    <property type="project" value="TreeGrafter"/>
</dbReference>
<dbReference type="GO" id="GO:0015562">
    <property type="term" value="F:efflux transmembrane transporter activity"/>
    <property type="evidence" value="ECO:0007669"/>
    <property type="project" value="InterPro"/>
</dbReference>
<evidence type="ECO:0000256" key="5">
    <source>
        <dbReference type="ARBA" id="ARBA00022692"/>
    </source>
</evidence>
<sequence length="459" mass="50966">MEYIIMTIYGNKKLLTFLMLFVVAGAGTLPALSFEDLLSSIDESHGVKEARFVLETSVDQLSLSLFPGDARMSLSPGLDLTSLKDGDFAEQREITAAVNTSIPLGLNPSGRAAAETAREAVFLAELELETARYNAYVDLFAAYSAAWLAQRELEVLESELEAAGEELRIVQNLFNSGSASLNDLNDAEDELRLAEADLLTGTLAQRLSWLELAFFADLNQAREESLEAPASNFSELPKPPDLTAWALERSPSIRSQRDQINALERELDARRGMVSPPTLRADFSGWEQNASLSYNMDNPELGLSYSFPLESYGPDLSSSNSNADKTWELSFSVNIPFNTGVDTKKEQELGQSRIAQIEARLALMEDTLALQIRSLYQQYLLAEDAISQAQRALDFAEMTLQTVLDRRDSGRATAAEELSARAYFQRALFRQEQAVSARNIQILKTSQAAFWLQELVLWE</sequence>
<proteinExistence type="inferred from homology"/>
<organism evidence="9 10">
    <name type="scientific">Marispirochaeta aestuarii</name>
    <dbReference type="NCBI Taxonomy" id="1963862"/>
    <lineage>
        <taxon>Bacteria</taxon>
        <taxon>Pseudomonadati</taxon>
        <taxon>Spirochaetota</taxon>
        <taxon>Spirochaetia</taxon>
        <taxon>Spirochaetales</taxon>
        <taxon>Spirochaetaceae</taxon>
        <taxon>Marispirochaeta</taxon>
    </lineage>
</organism>
<evidence type="ECO:0000313" key="9">
    <source>
        <dbReference type="EMBL" id="ORC32605.1"/>
    </source>
</evidence>
<evidence type="ECO:0000256" key="6">
    <source>
        <dbReference type="ARBA" id="ARBA00023136"/>
    </source>
</evidence>
<dbReference type="STRING" id="1963862.B4O97_16205"/>
<comment type="subcellular location">
    <subcellularLocation>
        <location evidence="1">Cell outer membrane</location>
    </subcellularLocation>
</comment>
<accession>A0A1Y1RUB2</accession>
<evidence type="ECO:0000256" key="2">
    <source>
        <dbReference type="ARBA" id="ARBA00007613"/>
    </source>
</evidence>
<dbReference type="EMBL" id="MWQY01000022">
    <property type="protein sequence ID" value="ORC32605.1"/>
    <property type="molecule type" value="Genomic_DNA"/>
</dbReference>
<reference evidence="9 10" key="1">
    <citation type="submission" date="2017-03" db="EMBL/GenBank/DDBJ databases">
        <title>Draft Genome sequence of Marispirochaeta sp. strain JC444.</title>
        <authorList>
            <person name="Shivani Y."/>
            <person name="Subhash Y."/>
            <person name="Sasikala C."/>
            <person name="Ramana C."/>
        </authorList>
    </citation>
    <scope>NUCLEOTIDE SEQUENCE [LARGE SCALE GENOMIC DNA]</scope>
    <source>
        <strain evidence="9 10">JC444</strain>
    </source>
</reference>
<keyword evidence="3" id="KW-0813">Transport</keyword>
<keyword evidence="10" id="KW-1185">Reference proteome</keyword>
<dbReference type="InterPro" id="IPR003423">
    <property type="entry name" value="OMP_efflux"/>
</dbReference>
<name>A0A1Y1RUB2_9SPIO</name>
<evidence type="ECO:0000256" key="4">
    <source>
        <dbReference type="ARBA" id="ARBA00022452"/>
    </source>
</evidence>
<dbReference type="PANTHER" id="PTHR30026:SF20">
    <property type="entry name" value="OUTER MEMBRANE PROTEIN TOLC"/>
    <property type="match status" value="1"/>
</dbReference>
<dbReference type="SUPFAM" id="SSF56954">
    <property type="entry name" value="Outer membrane efflux proteins (OEP)"/>
    <property type="match status" value="1"/>
</dbReference>
<keyword evidence="6" id="KW-0472">Membrane</keyword>
<dbReference type="Proteomes" id="UP000192343">
    <property type="component" value="Unassembled WGS sequence"/>
</dbReference>
<evidence type="ECO:0000256" key="3">
    <source>
        <dbReference type="ARBA" id="ARBA00022448"/>
    </source>
</evidence>
<keyword evidence="8" id="KW-0175">Coiled coil</keyword>
<comment type="similarity">
    <text evidence="2">Belongs to the outer membrane factor (OMF) (TC 1.B.17) family.</text>
</comment>
<comment type="caution">
    <text evidence="9">The sequence shown here is derived from an EMBL/GenBank/DDBJ whole genome shotgun (WGS) entry which is preliminary data.</text>
</comment>
<dbReference type="Pfam" id="PF02321">
    <property type="entry name" value="OEP"/>
    <property type="match status" value="1"/>
</dbReference>
<evidence type="ECO:0000256" key="1">
    <source>
        <dbReference type="ARBA" id="ARBA00004442"/>
    </source>
</evidence>
<evidence type="ECO:0000256" key="7">
    <source>
        <dbReference type="ARBA" id="ARBA00023237"/>
    </source>
</evidence>
<gene>
    <name evidence="9" type="ORF">B4O97_16205</name>
</gene>
<dbReference type="GO" id="GO:0009279">
    <property type="term" value="C:cell outer membrane"/>
    <property type="evidence" value="ECO:0007669"/>
    <property type="project" value="UniProtKB-SubCell"/>
</dbReference>
<evidence type="ECO:0000256" key="8">
    <source>
        <dbReference type="SAM" id="Coils"/>
    </source>
</evidence>
<feature type="coiled-coil region" evidence="8">
    <location>
        <begin position="146"/>
        <end position="173"/>
    </location>
</feature>
<evidence type="ECO:0008006" key="11">
    <source>
        <dbReference type="Google" id="ProtNLM"/>
    </source>
</evidence>